<evidence type="ECO:0008006" key="5">
    <source>
        <dbReference type="Google" id="ProtNLM"/>
    </source>
</evidence>
<evidence type="ECO:0000256" key="1">
    <source>
        <dbReference type="SAM" id="MobiDB-lite"/>
    </source>
</evidence>
<dbReference type="STRING" id="1302690.BUE76_04430"/>
<feature type="chain" id="PRO_5012477260" description="Outer membrane protein beta-barrel domain-containing protein" evidence="2">
    <location>
        <begin position="20"/>
        <end position="253"/>
    </location>
</feature>
<evidence type="ECO:0000313" key="3">
    <source>
        <dbReference type="EMBL" id="SHF80449.1"/>
    </source>
</evidence>
<gene>
    <name evidence="3" type="ORF">SAMN05444008_112106</name>
</gene>
<accession>A0A1M5EMI4</accession>
<dbReference type="Proteomes" id="UP000184368">
    <property type="component" value="Unassembled WGS sequence"/>
</dbReference>
<keyword evidence="4" id="KW-1185">Reference proteome</keyword>
<sequence>MKKIIALLLLLPLAPALYAQEASTLVLPETAGAASFIPIPKLRQHNYGAIIGIQRGRTTAFEMGAEMHWRKISLFKPHIWGANAQVEYSFSDHIVGYKAGVWRKQGRVNLTYGANLVYFNNFEGGQQFGIGPAVGFRFAGLHLINGVNILAGDMKSDKTGAATMGANTLYMSLRYYFPVQNKFTWDRKNKNKKGKEGGGLFRKKEEEKAPERKGLFAPRKQEPEKRKGLFGSKKEEPKEEPKGLKRIFGKKSE</sequence>
<reference evidence="3 4" key="1">
    <citation type="submission" date="2016-11" db="EMBL/GenBank/DDBJ databases">
        <authorList>
            <person name="Jaros S."/>
            <person name="Januszkiewicz K."/>
            <person name="Wedrychowicz H."/>
        </authorList>
    </citation>
    <scope>NUCLEOTIDE SEQUENCE [LARGE SCALE GENOMIC DNA]</scope>
    <source>
        <strain evidence="3 4">DSM 26897</strain>
    </source>
</reference>
<dbReference type="AlphaFoldDB" id="A0A1M5EMI4"/>
<keyword evidence="2" id="KW-0732">Signal</keyword>
<evidence type="ECO:0000256" key="2">
    <source>
        <dbReference type="SAM" id="SignalP"/>
    </source>
</evidence>
<dbReference type="OrthoDB" id="671926at2"/>
<proteinExistence type="predicted"/>
<feature type="compositionally biased region" description="Basic residues" evidence="1">
    <location>
        <begin position="244"/>
        <end position="253"/>
    </location>
</feature>
<feature type="compositionally biased region" description="Basic and acidic residues" evidence="1">
    <location>
        <begin position="202"/>
        <end position="243"/>
    </location>
</feature>
<organism evidence="3 4">
    <name type="scientific">Cnuella takakiae</name>
    <dbReference type="NCBI Taxonomy" id="1302690"/>
    <lineage>
        <taxon>Bacteria</taxon>
        <taxon>Pseudomonadati</taxon>
        <taxon>Bacteroidota</taxon>
        <taxon>Chitinophagia</taxon>
        <taxon>Chitinophagales</taxon>
        <taxon>Chitinophagaceae</taxon>
        <taxon>Cnuella</taxon>
    </lineage>
</organism>
<dbReference type="EMBL" id="FQUO01000012">
    <property type="protein sequence ID" value="SHF80449.1"/>
    <property type="molecule type" value="Genomic_DNA"/>
</dbReference>
<dbReference type="RefSeq" id="WP_143157368.1">
    <property type="nucleotide sequence ID" value="NZ_FQUO01000012.1"/>
</dbReference>
<name>A0A1M5EMI4_9BACT</name>
<protein>
    <recommendedName>
        <fullName evidence="5">Outer membrane protein beta-barrel domain-containing protein</fullName>
    </recommendedName>
</protein>
<feature type="region of interest" description="Disordered" evidence="1">
    <location>
        <begin position="188"/>
        <end position="253"/>
    </location>
</feature>
<evidence type="ECO:0000313" key="4">
    <source>
        <dbReference type="Proteomes" id="UP000184368"/>
    </source>
</evidence>
<feature type="signal peptide" evidence="2">
    <location>
        <begin position="1"/>
        <end position="19"/>
    </location>
</feature>